<comment type="caution">
    <text evidence="1">The sequence shown here is derived from an EMBL/GenBank/DDBJ whole genome shotgun (WGS) entry which is preliminary data.</text>
</comment>
<accession>A0ABX0WCV8</accession>
<gene>
    <name evidence="1" type="ORF">DL239_21520</name>
</gene>
<keyword evidence="2" id="KW-1185">Reference proteome</keyword>
<organism evidence="1 2">
    <name type="scientific">Parasedimentitalea denitrificans</name>
    <dbReference type="NCBI Taxonomy" id="2211118"/>
    <lineage>
        <taxon>Bacteria</taxon>
        <taxon>Pseudomonadati</taxon>
        <taxon>Pseudomonadota</taxon>
        <taxon>Alphaproteobacteria</taxon>
        <taxon>Rhodobacterales</taxon>
        <taxon>Paracoccaceae</taxon>
        <taxon>Parasedimentitalea</taxon>
    </lineage>
</organism>
<name>A0ABX0WCV8_9RHOB</name>
<reference evidence="1 2" key="1">
    <citation type="submission" date="2018-05" db="EMBL/GenBank/DDBJ databases">
        <authorList>
            <person name="Zhang Y.-J."/>
        </authorList>
    </citation>
    <scope>NUCLEOTIDE SEQUENCE [LARGE SCALE GENOMIC DNA]</scope>
    <source>
        <strain evidence="1 2">CY04</strain>
    </source>
</reference>
<protein>
    <submittedName>
        <fullName evidence="1">Uncharacterized protein</fullName>
    </submittedName>
</protein>
<evidence type="ECO:0000313" key="2">
    <source>
        <dbReference type="Proteomes" id="UP001429564"/>
    </source>
</evidence>
<sequence>MSPGELTTALCGCGYSKVTSSAATAVFTSVIEALREGGFPDVATDSEVQDALRQIRKIVNQLV</sequence>
<dbReference type="EMBL" id="QHLQ01000071">
    <property type="protein sequence ID" value="NIZ63536.1"/>
    <property type="molecule type" value="Genomic_DNA"/>
</dbReference>
<evidence type="ECO:0000313" key="1">
    <source>
        <dbReference type="EMBL" id="NIZ63536.1"/>
    </source>
</evidence>
<proteinExistence type="predicted"/>
<dbReference type="Proteomes" id="UP001429564">
    <property type="component" value="Unassembled WGS sequence"/>
</dbReference>